<name>A0A379DKZ6_9PORP</name>
<dbReference type="Gene3D" id="3.90.1150.30">
    <property type="match status" value="1"/>
</dbReference>
<dbReference type="InterPro" id="IPR058532">
    <property type="entry name" value="YjbR/MT2646/Rv2570-like"/>
</dbReference>
<evidence type="ECO:0000313" key="1">
    <source>
        <dbReference type="EMBL" id="SUB78713.1"/>
    </source>
</evidence>
<dbReference type="SUPFAM" id="SSF142906">
    <property type="entry name" value="YjbR-like"/>
    <property type="match status" value="1"/>
</dbReference>
<dbReference type="PANTHER" id="PTHR35145">
    <property type="entry name" value="CYTOPLASMIC PROTEIN-RELATED"/>
    <property type="match status" value="1"/>
</dbReference>
<reference evidence="1 2" key="1">
    <citation type="submission" date="2018-06" db="EMBL/GenBank/DDBJ databases">
        <authorList>
            <consortium name="Pathogen Informatics"/>
            <person name="Doyle S."/>
        </authorList>
    </citation>
    <scope>NUCLEOTIDE SEQUENCE [LARGE SCALE GENOMIC DNA]</scope>
    <source>
        <strain evidence="1 2">NCTC13100</strain>
    </source>
</reference>
<protein>
    <submittedName>
        <fullName evidence="1">Uncharacterized protein conserved in bacteria</fullName>
    </submittedName>
</protein>
<proteinExistence type="predicted"/>
<dbReference type="Proteomes" id="UP000254263">
    <property type="component" value="Unassembled WGS sequence"/>
</dbReference>
<dbReference type="PANTHER" id="PTHR35145:SF1">
    <property type="entry name" value="CYTOPLASMIC PROTEIN"/>
    <property type="match status" value="1"/>
</dbReference>
<accession>A0A379DKZ6</accession>
<dbReference type="EMBL" id="UGTI01000001">
    <property type="protein sequence ID" value="SUB78713.1"/>
    <property type="molecule type" value="Genomic_DNA"/>
</dbReference>
<dbReference type="Pfam" id="PF04237">
    <property type="entry name" value="YjbR"/>
    <property type="match status" value="1"/>
</dbReference>
<organism evidence="1 2">
    <name type="scientific">Porphyromonas macacae</name>
    <dbReference type="NCBI Taxonomy" id="28115"/>
    <lineage>
        <taxon>Bacteria</taxon>
        <taxon>Pseudomonadati</taxon>
        <taxon>Bacteroidota</taxon>
        <taxon>Bacteroidia</taxon>
        <taxon>Bacteroidales</taxon>
        <taxon>Porphyromonadaceae</taxon>
        <taxon>Porphyromonas</taxon>
    </lineage>
</organism>
<evidence type="ECO:0000313" key="2">
    <source>
        <dbReference type="Proteomes" id="UP000254263"/>
    </source>
</evidence>
<dbReference type="InterPro" id="IPR038056">
    <property type="entry name" value="YjbR-like_sf"/>
</dbReference>
<dbReference type="RefSeq" id="WP_018359887.1">
    <property type="nucleotide sequence ID" value="NZ_UGTI01000001.1"/>
</dbReference>
<sequence>MDIEELHEACLSLPHVEETFPFDDVTLVFKVGGKMFALISLDSHLPHVSLKCDPDKAIELRSKYEGITGAFHMNKKHWNTVNADSDIPKHLVLELIRHSYDLVVEKLPGRIKIRFEAHLSKSNTPADETF</sequence>
<gene>
    <name evidence="1" type="primary">yjbR</name>
    <name evidence="1" type="ORF">NCTC13100_01896</name>
</gene>
<dbReference type="AlphaFoldDB" id="A0A379DKZ6"/>
<dbReference type="InterPro" id="IPR007351">
    <property type="entry name" value="YjbR"/>
</dbReference>